<dbReference type="GO" id="GO:0005737">
    <property type="term" value="C:cytoplasm"/>
    <property type="evidence" value="ECO:0007669"/>
    <property type="project" value="UniProtKB-SubCell"/>
</dbReference>
<feature type="region of interest" description="NMP" evidence="4">
    <location>
        <begin position="33"/>
        <end position="62"/>
    </location>
</feature>
<comment type="subcellular location">
    <subcellularLocation>
        <location evidence="4 6">Cytoplasm</location>
    </subcellularLocation>
</comment>
<dbReference type="InterPro" id="IPR033690">
    <property type="entry name" value="Adenylat_kinase_CS"/>
</dbReference>
<feature type="binding site" evidence="4">
    <location>
        <position position="39"/>
    </location>
    <ligand>
        <name>AMP</name>
        <dbReference type="ChEBI" id="CHEBI:456215"/>
    </ligand>
</feature>
<dbReference type="InterPro" id="IPR027417">
    <property type="entry name" value="P-loop_NTPase"/>
</dbReference>
<evidence type="ECO:0000313" key="9">
    <source>
        <dbReference type="Proteomes" id="UP000000641"/>
    </source>
</evidence>
<comment type="catalytic activity">
    <reaction evidence="4 6">
        <text>AMP + ATP = 2 ADP</text>
        <dbReference type="Rhea" id="RHEA:12973"/>
        <dbReference type="ChEBI" id="CHEBI:30616"/>
        <dbReference type="ChEBI" id="CHEBI:456215"/>
        <dbReference type="ChEBI" id="CHEBI:456216"/>
        <dbReference type="EC" id="2.7.4.3"/>
    </reaction>
</comment>
<evidence type="ECO:0000256" key="6">
    <source>
        <dbReference type="RuleBase" id="RU003331"/>
    </source>
</evidence>
<keyword evidence="4" id="KW-0545">Nucleotide biosynthesis</keyword>
<sequence>MQTIRVSILGPPGAGKGTYASEVARFFGVPHVSTGELLRQEIRKGSELGRRVATYVSRGLLVPDDVVNELVGSRLSQGDCAKGFVLDGYPRTLQQALFLEKHYPLDKAVLLSVSLKVAVERLSGRLYCPNCGETYHVSWKPPRKPGVCDNCGSRLVRRRDDDPEVVEARFREYWRLTLPVVDFYREKGKLLEFDANGDSRELAPRLVSILAGALAKTST</sequence>
<feature type="binding site" evidence="4">
    <location>
        <position position="148"/>
    </location>
    <ligand>
        <name>Zn(2+)</name>
        <dbReference type="ChEBI" id="CHEBI:29105"/>
        <note>structural</note>
    </ligand>
</feature>
<feature type="binding site" evidence="4">
    <location>
        <position position="128"/>
    </location>
    <ligand>
        <name>Zn(2+)</name>
        <dbReference type="ChEBI" id="CHEBI:29105"/>
        <note>structural</note>
    </ligand>
</feature>
<dbReference type="STRING" id="368408.Tpen_0010"/>
<feature type="binding site" evidence="4">
    <location>
        <position position="34"/>
    </location>
    <ligand>
        <name>AMP</name>
        <dbReference type="ChEBI" id="CHEBI:456215"/>
    </ligand>
</feature>
<evidence type="ECO:0000256" key="4">
    <source>
        <dbReference type="HAMAP-Rule" id="MF_00235"/>
    </source>
</evidence>
<dbReference type="Gene3D" id="3.40.50.300">
    <property type="entry name" value="P-loop containing nucleotide triphosphate hydrolases"/>
    <property type="match status" value="1"/>
</dbReference>
<dbReference type="InterPro" id="IPR007862">
    <property type="entry name" value="Adenylate_kinase_lid-dom"/>
</dbReference>
<feature type="binding site" evidence="4">
    <location>
        <position position="131"/>
    </location>
    <ligand>
        <name>Zn(2+)</name>
        <dbReference type="ChEBI" id="CHEBI:29105"/>
        <note>structural</note>
    </ligand>
</feature>
<accession>A1RW40</accession>
<dbReference type="HOGENOM" id="CLU_032354_1_2_2"/>
<evidence type="ECO:0000313" key="8">
    <source>
        <dbReference type="EMBL" id="ABL77420.1"/>
    </source>
</evidence>
<dbReference type="GeneID" id="4601653"/>
<keyword evidence="4" id="KW-0479">Metal-binding</keyword>
<dbReference type="Pfam" id="PF05191">
    <property type="entry name" value="ADK_lid"/>
    <property type="match status" value="1"/>
</dbReference>
<dbReference type="eggNOG" id="arCOG01046">
    <property type="taxonomic scope" value="Archaea"/>
</dbReference>
<dbReference type="EnsemblBacteria" id="ABL77420">
    <property type="protein sequence ID" value="ABL77420"/>
    <property type="gene ID" value="Tpen_0010"/>
</dbReference>
<dbReference type="GO" id="GO:0008270">
    <property type="term" value="F:zinc ion binding"/>
    <property type="evidence" value="ECO:0007669"/>
    <property type="project" value="UniProtKB-UniRule"/>
</dbReference>
<comment type="pathway">
    <text evidence="4">Purine metabolism; AMP biosynthesis via salvage pathway; AMP from ADP: step 1/1.</text>
</comment>
<dbReference type="Pfam" id="PF00406">
    <property type="entry name" value="ADK"/>
    <property type="match status" value="1"/>
</dbReference>
<keyword evidence="4 6" id="KW-0067">ATP-binding</keyword>
<dbReference type="FunFam" id="3.40.50.300:FF:000106">
    <property type="entry name" value="Adenylate kinase mitochondrial"/>
    <property type="match status" value="1"/>
</dbReference>
<feature type="domain" description="Adenylate kinase active site lid" evidence="7">
    <location>
        <begin position="125"/>
        <end position="160"/>
    </location>
</feature>
<dbReference type="GO" id="GO:0005524">
    <property type="term" value="F:ATP binding"/>
    <property type="evidence" value="ECO:0007669"/>
    <property type="project" value="UniProtKB-UniRule"/>
</dbReference>
<keyword evidence="9" id="KW-1185">Reference proteome</keyword>
<dbReference type="NCBIfam" id="TIGR01351">
    <property type="entry name" value="adk"/>
    <property type="match status" value="1"/>
</dbReference>
<dbReference type="CDD" id="cd01428">
    <property type="entry name" value="ADK"/>
    <property type="match status" value="1"/>
</dbReference>
<dbReference type="PRINTS" id="PR00094">
    <property type="entry name" value="ADENYLTKNASE"/>
</dbReference>
<protein>
    <recommendedName>
        <fullName evidence="4 6">Adenylate kinase</fullName>
        <shortName evidence="4">AK</shortName>
        <ecNumber evidence="4 6">2.7.4.3</ecNumber>
    </recommendedName>
    <alternativeName>
        <fullName evidence="4">ATP-AMP transphosphorylase</fullName>
    </alternativeName>
    <alternativeName>
        <fullName evidence="4">ATP:AMP phosphotransferase</fullName>
    </alternativeName>
    <alternativeName>
        <fullName evidence="4">Adenylate monophosphate kinase</fullName>
    </alternativeName>
</protein>
<keyword evidence="3 4" id="KW-0418">Kinase</keyword>
<comment type="domain">
    <text evidence="4">Consists of three domains, a large central CORE domain and two small peripheral domains, NMPbind and LID, which undergo movements during catalysis. The LID domain closes over the site of phosphoryl transfer upon ATP binding. Assembling and dissambling the active center during each catalytic cycle provides an effective means to prevent ATP hydrolysis. Some bacteria have evolved a zinc-coordinating structure that stabilizes the LID domain.</text>
</comment>
<keyword evidence="2 4" id="KW-0547">Nucleotide-binding</keyword>
<evidence type="ECO:0000256" key="2">
    <source>
        <dbReference type="ARBA" id="ARBA00022741"/>
    </source>
</evidence>
<feature type="binding site" evidence="4">
    <location>
        <position position="125"/>
    </location>
    <ligand>
        <name>ATP</name>
        <dbReference type="ChEBI" id="CHEBI:30616"/>
    </ligand>
</feature>
<feature type="binding site" evidence="4">
    <location>
        <position position="197"/>
    </location>
    <ligand>
        <name>ATP</name>
        <dbReference type="ChEBI" id="CHEBI:30616"/>
    </ligand>
</feature>
<keyword evidence="1 4" id="KW-0808">Transferase</keyword>
<dbReference type="Proteomes" id="UP000000641">
    <property type="component" value="Chromosome"/>
</dbReference>
<dbReference type="AlphaFoldDB" id="A1RW40"/>
<comment type="function">
    <text evidence="4">Catalyzes the reversible transfer of the terminal phosphate group between ATP and AMP. Plays an important role in cellular energy homeostasis and in adenine nucleotide metabolism.</text>
</comment>
<reference evidence="9" key="1">
    <citation type="journal article" date="2008" name="J. Bacteriol.">
        <title>Genome sequence of Thermofilum pendens reveals an exceptional loss of biosynthetic pathways without genome reduction.</title>
        <authorList>
            <person name="Anderson I."/>
            <person name="Rodriguez J."/>
            <person name="Susanti D."/>
            <person name="Porat I."/>
            <person name="Reich C."/>
            <person name="Ulrich L.E."/>
            <person name="Elkins J.G."/>
            <person name="Mavromatis K."/>
            <person name="Lykidis A."/>
            <person name="Kim E."/>
            <person name="Thompson L.S."/>
            <person name="Nolan M."/>
            <person name="Land M."/>
            <person name="Copeland A."/>
            <person name="Lapidus A."/>
            <person name="Lucas S."/>
            <person name="Detter C."/>
            <person name="Zhulin I.B."/>
            <person name="Olsen G.J."/>
            <person name="Whitman W."/>
            <person name="Mukhopadhyay B."/>
            <person name="Bristow J."/>
            <person name="Kyrpides N."/>
        </authorList>
    </citation>
    <scope>NUCLEOTIDE SEQUENCE [LARGE SCALE GENOMIC DNA]</scope>
    <source>
        <strain evidence="9">DSM 2475 / Hrk 5</strain>
    </source>
</reference>
<feature type="binding site" evidence="4">
    <location>
        <position position="169"/>
    </location>
    <ligand>
        <name>AMP</name>
        <dbReference type="ChEBI" id="CHEBI:456215"/>
    </ligand>
</feature>
<dbReference type="GO" id="GO:0004017">
    <property type="term" value="F:AMP kinase activity"/>
    <property type="evidence" value="ECO:0007669"/>
    <property type="project" value="UniProtKB-UniRule"/>
</dbReference>
<evidence type="ECO:0000256" key="5">
    <source>
        <dbReference type="RuleBase" id="RU003330"/>
    </source>
</evidence>
<dbReference type="InterPro" id="IPR000850">
    <property type="entry name" value="Adenylat/UMP-CMP_kin"/>
</dbReference>
<dbReference type="HAMAP" id="MF_00235">
    <property type="entry name" value="Adenylate_kinase_Adk"/>
    <property type="match status" value="1"/>
</dbReference>
<dbReference type="KEGG" id="tpe:Tpen_0010"/>
<dbReference type="EC" id="2.7.4.3" evidence="4 6"/>
<dbReference type="SUPFAM" id="SSF52540">
    <property type="entry name" value="P-loop containing nucleoside triphosphate hydrolases"/>
    <property type="match status" value="1"/>
</dbReference>
<feature type="region of interest" description="LID" evidence="4">
    <location>
        <begin position="124"/>
        <end position="161"/>
    </location>
</feature>
<dbReference type="UniPathway" id="UPA00588">
    <property type="reaction ID" value="UER00649"/>
</dbReference>
<feature type="binding site" evidence="4">
    <location>
        <position position="95"/>
    </location>
    <ligand>
        <name>AMP</name>
        <dbReference type="ChEBI" id="CHEBI:456215"/>
    </ligand>
</feature>
<feature type="binding site" evidence="4">
    <location>
        <begin position="13"/>
        <end position="18"/>
    </location>
    <ligand>
        <name>ATP</name>
        <dbReference type="ChEBI" id="CHEBI:30616"/>
    </ligand>
</feature>
<evidence type="ECO:0000259" key="7">
    <source>
        <dbReference type="Pfam" id="PF05191"/>
    </source>
</evidence>
<feature type="binding site" evidence="4">
    <location>
        <position position="158"/>
    </location>
    <ligand>
        <name>AMP</name>
        <dbReference type="ChEBI" id="CHEBI:456215"/>
    </ligand>
</feature>
<dbReference type="GO" id="GO:0044209">
    <property type="term" value="P:AMP salvage"/>
    <property type="evidence" value="ECO:0007669"/>
    <property type="project" value="UniProtKB-UniRule"/>
</dbReference>
<comment type="subunit">
    <text evidence="4 6">Monomer.</text>
</comment>
<keyword evidence="4" id="KW-0963">Cytoplasm</keyword>
<dbReference type="RefSeq" id="WP_011751685.1">
    <property type="nucleotide sequence ID" value="NC_008698.1"/>
</dbReference>
<comment type="similarity">
    <text evidence="4 5">Belongs to the adenylate kinase family.</text>
</comment>
<proteinExistence type="inferred from homology"/>
<dbReference type="EMBL" id="CP000505">
    <property type="protein sequence ID" value="ABL77420.1"/>
    <property type="molecule type" value="Genomic_DNA"/>
</dbReference>
<feature type="binding site" evidence="4">
    <location>
        <begin position="134"/>
        <end position="135"/>
    </location>
    <ligand>
        <name>ATP</name>
        <dbReference type="ChEBI" id="CHEBI:30616"/>
    </ligand>
</feature>
<evidence type="ECO:0000256" key="3">
    <source>
        <dbReference type="ARBA" id="ARBA00022777"/>
    </source>
</evidence>
<dbReference type="PROSITE" id="PS00113">
    <property type="entry name" value="ADENYLATE_KINASE"/>
    <property type="match status" value="1"/>
</dbReference>
<feature type="binding site" evidence="4">
    <location>
        <position position="151"/>
    </location>
    <ligand>
        <name>Zn(2+)</name>
        <dbReference type="ChEBI" id="CHEBI:29105"/>
        <note>structural</note>
    </ligand>
</feature>
<keyword evidence="4" id="KW-0862">Zinc</keyword>
<gene>
    <name evidence="4" type="primary">adk</name>
    <name evidence="8" type="ordered locus">Tpen_0010</name>
</gene>
<dbReference type="InterPro" id="IPR006259">
    <property type="entry name" value="Adenyl_kin_sub"/>
</dbReference>
<feature type="binding site" evidence="4">
    <location>
        <begin position="60"/>
        <end position="62"/>
    </location>
    <ligand>
        <name>AMP</name>
        <dbReference type="ChEBI" id="CHEBI:456215"/>
    </ligand>
</feature>
<evidence type="ECO:0000256" key="1">
    <source>
        <dbReference type="ARBA" id="ARBA00022679"/>
    </source>
</evidence>
<organism evidence="8 9">
    <name type="scientific">Thermofilum pendens (strain DSM 2475 / Hrk 5)</name>
    <dbReference type="NCBI Taxonomy" id="368408"/>
    <lineage>
        <taxon>Archaea</taxon>
        <taxon>Thermoproteota</taxon>
        <taxon>Thermoprotei</taxon>
        <taxon>Thermofilales</taxon>
        <taxon>Thermofilaceae</taxon>
        <taxon>Thermofilum</taxon>
    </lineage>
</organism>
<feature type="binding site" evidence="4">
    <location>
        <begin position="88"/>
        <end position="91"/>
    </location>
    <ligand>
        <name>AMP</name>
        <dbReference type="ChEBI" id="CHEBI:456215"/>
    </ligand>
</feature>
<name>A1RW40_THEPD</name>
<dbReference type="PANTHER" id="PTHR23359">
    <property type="entry name" value="NUCLEOTIDE KINASE"/>
    <property type="match status" value="1"/>
</dbReference>